<dbReference type="KEGG" id="lcd:clem_11810"/>
<dbReference type="AlphaFoldDB" id="A0A222P4X5"/>
<dbReference type="OrthoDB" id="5630399at2"/>
<name>A0A222P4X5_9GAMM</name>
<organism evidence="2 3">
    <name type="scientific">Legionella clemsonensis</name>
    <dbReference type="NCBI Taxonomy" id="1867846"/>
    <lineage>
        <taxon>Bacteria</taxon>
        <taxon>Pseudomonadati</taxon>
        <taxon>Pseudomonadota</taxon>
        <taxon>Gammaproteobacteria</taxon>
        <taxon>Legionellales</taxon>
        <taxon>Legionellaceae</taxon>
        <taxon>Legionella</taxon>
    </lineage>
</organism>
<keyword evidence="3" id="KW-1185">Reference proteome</keyword>
<evidence type="ECO:0000256" key="1">
    <source>
        <dbReference type="SAM" id="MobiDB-lite"/>
    </source>
</evidence>
<evidence type="ECO:0000313" key="2">
    <source>
        <dbReference type="EMBL" id="ASQ46899.1"/>
    </source>
</evidence>
<dbReference type="RefSeq" id="WP_094091715.1">
    <property type="nucleotide sequence ID" value="NZ_CP016397.1"/>
</dbReference>
<protein>
    <submittedName>
        <fullName evidence="2">Uncharacterized protein</fullName>
    </submittedName>
</protein>
<evidence type="ECO:0000313" key="3">
    <source>
        <dbReference type="Proteomes" id="UP000201728"/>
    </source>
</evidence>
<sequence length="988" mass="111215">MPAESAKKLLVKYNQRQYQEFLTDEATVLYLPAVSAVPWIGAADRDRVDVYEKAPYKFGEHQVNFISKNGEPYSFQWQTNAQRLKQAVRWGIVRTESITGKVIAALGNYRITAHERVAKGMISNTQRLKLQLLDHYQQRFEALQELESLVNKENSLATYSAAIEGYIQQLVTIRSKLEGEFSDTQLLALTPEAIRQLHQDIAEDIAKAECYLRAMTEKVLNNPQALRDYNRARGENSILHFIKQQMSDNLYQMQGINQDISYSKKRHFALTRGSLNDCIEDARREIEEHKADPRNAITAEHHGLYTSENGSVTYDFGRDNLTPARQRQVLLGISFIEGWDTVDDESEKPIVKNQFGSEPLSVIAATNWQLHRNFGSAIKSAAFFVVNIFKGMLTYTHPWEEEAWENQQFHLIAKILREKASLNEPLLLKPIKFIKALMYALKDCFRGIRNLGTDLFHIPELIFDDWKASKPLKDFDTVIKDAEKSLAWINEKEAERLQYILGSFSSLKNDAKPVSLLAKTDYPLTAGEQNDILTAMVRGFDGFVSVFTHNIYAKDPVAGLIFTTAYAAGAAVIFYPALSSVVFGTGYVNWLTNFSYSMGSGKLAAALAGGSTQAQVFATGWDTAIHGPNGAGVTVAMQIAEDPLTYGSYFALAYGLGYVLVNGINGHKIPVLSDILHEDLGSTPEASYPFIGGKFALAGYELFHRDSKEELHPVHIKFNGTEHKDYPKYLIKSNEQVITRFLFARWLAIHAETLPKLESTILFEIERHLDRLFSAEDAASLKKILYPEKEPTIAFQLFSIPLTYIPAICRFCFAFILSPLAWYMGNPEPAQPIKRASSDLYAKISKDLNRLLIAGSQLMYGCFKVLASPIKALAFTTNMLISRIAALADWLPAHSIHQYFARIHSFFNNLGEWMYPARATKSVIFAHPVHTIKAVEHSYKRMLEQLETTPLTSDLTFQQEKLPAPLSLNSPIPEPPPSETTNSLVASI</sequence>
<reference evidence="2 3" key="1">
    <citation type="submission" date="2016-07" db="EMBL/GenBank/DDBJ databases">
        <authorList>
            <person name="Hassler H."/>
        </authorList>
    </citation>
    <scope>NUCLEOTIDE SEQUENCE [LARGE SCALE GENOMIC DNA]</scope>
    <source>
        <strain evidence="2 3">CDC-D5610</strain>
    </source>
</reference>
<dbReference type="EMBL" id="CP016397">
    <property type="protein sequence ID" value="ASQ46899.1"/>
    <property type="molecule type" value="Genomic_DNA"/>
</dbReference>
<feature type="region of interest" description="Disordered" evidence="1">
    <location>
        <begin position="966"/>
        <end position="988"/>
    </location>
</feature>
<proteinExistence type="predicted"/>
<gene>
    <name evidence="2" type="ORF">clem_11810</name>
</gene>
<feature type="compositionally biased region" description="Low complexity" evidence="1">
    <location>
        <begin position="979"/>
        <end position="988"/>
    </location>
</feature>
<dbReference type="Proteomes" id="UP000201728">
    <property type="component" value="Chromosome"/>
</dbReference>
<accession>A0A222P4X5</accession>